<proteinExistence type="predicted"/>
<dbReference type="EMBL" id="JACHHZ010000003">
    <property type="protein sequence ID" value="MBB6094413.1"/>
    <property type="molecule type" value="Genomic_DNA"/>
</dbReference>
<keyword evidence="2" id="KW-0067">ATP-binding</keyword>
<dbReference type="SMART" id="SM00028">
    <property type="entry name" value="TPR"/>
    <property type="match status" value="6"/>
</dbReference>
<dbReference type="SUPFAM" id="SSF55073">
    <property type="entry name" value="Nucleotide cyclase"/>
    <property type="match status" value="1"/>
</dbReference>
<reference evidence="5 6" key="1">
    <citation type="submission" date="2020-08" db="EMBL/GenBank/DDBJ databases">
        <title>Genomic Encyclopedia of Type Strains, Phase IV (KMG-IV): sequencing the most valuable type-strain genomes for metagenomic binning, comparative biology and taxonomic classification.</title>
        <authorList>
            <person name="Goeker M."/>
        </authorList>
    </citation>
    <scope>NUCLEOTIDE SEQUENCE [LARGE SCALE GENOMIC DNA]</scope>
    <source>
        <strain evidence="5 6">DSM 26723</strain>
    </source>
</reference>
<organism evidence="5 6">
    <name type="scientific">Povalibacter uvarum</name>
    <dbReference type="NCBI Taxonomy" id="732238"/>
    <lineage>
        <taxon>Bacteria</taxon>
        <taxon>Pseudomonadati</taxon>
        <taxon>Pseudomonadota</taxon>
        <taxon>Gammaproteobacteria</taxon>
        <taxon>Steroidobacterales</taxon>
        <taxon>Steroidobacteraceae</taxon>
        <taxon>Povalibacter</taxon>
    </lineage>
</organism>
<dbReference type="GO" id="GO:0005737">
    <property type="term" value="C:cytoplasm"/>
    <property type="evidence" value="ECO:0007669"/>
    <property type="project" value="TreeGrafter"/>
</dbReference>
<dbReference type="Gene3D" id="1.10.10.10">
    <property type="entry name" value="Winged helix-like DNA-binding domain superfamily/Winged helix DNA-binding domain"/>
    <property type="match status" value="1"/>
</dbReference>
<protein>
    <submittedName>
        <fullName evidence="5">DNA-binding SARP family transcriptional activator</fullName>
    </submittedName>
</protein>
<sequence length="1285" mass="139575">MTQLVLRLLGGFGIQDAAGAEIRVASRKGRALLAYLAVRAGESQTRDRLASLLWEEADEELARTSLRQALAAIRKCLPESAHAALIADTDSLRVDPNLVTTDILELNRALTLGTRTSLQDAIALHRGDLLEGLDARSTAYEEWLSQERQSLRRRIADASQKLGALCAAQDDIDGALVACARFVSLEPLNEAAHRTLMELHARRNAYADALRQYQICRDILRRELDVAPEPATEQLYRDLMRKRRAAATANGGNGAETEVESPAPVAPAAAAPKDLPPNLRDAVVLVARLDGLLELEATLDPEEAHALSTEFQSNVRRVVDQCGGCTDRRVGATVLAVFGAAEVRGNEAERTVRAALLLQQSVTDGSWKLSRDLRLRVGVAQGQILVDRDLFPLTGRPTHAAHALAADAANEGVCVADEVRNALAGRINVKALSAGANAWSVQGFRSESAADGQQFVGRRPELAMLLTVLERCRTSQRGRAIVIRGDAGIGKTSMVNAIRAAALQAGIRTHSSVTLDFGQSLGHRPVTTLALSLLDVSPVAPLSERTEAVARKVASSQAGIDRRIFLSDLIDAPLSAELSALENAMDTATRQRGRSLALSELIESAAQRAPLLLVIEDVHWADPEELARFGEIAAVVAQCSALLLMTTRPEGDPIGASWRARARGCPVTTIDLAPLGDDEAQELGALYPELPATAIEACIRRAEGNPLFLDQLLRAARTGLESLPGSIRTLVVARANGLPSRDRQALECAAVLGHRFALTALRQLVDDDYDAAPIVDTGLLHGNDAELEFAHALFRDSIYESTLRSRRRDLHRRAAAWFALHDLTLQADHLAAAEDPAAAAAYLDAARAEQAALRFERALVLVNKANAAARDPVVLNQINCLIGELSLVLGRTHDALTAYREAIDFATDPRGQGEAWLGVASVLRIMDRYHEAIAALEHAQKSWGELADARTKARMMTLYGNLCFPIGRLEACLDAHEEALRHATQANSPIDLARAYGGLGDAWYQRGRMHTARDYFGRCIEAGQTHNLPGVRIANLPMLAVTSMYCGDLQSADIHLRQGLELARNASDARSEMLVQLVMASSMLMRGQFETSAEHARQGNMLSTQLGARRFQAEALCLLGSSSLQRGAREEALPYITEGLELARLTGMNYCGPVLLGILARITQHEEEREIALEEAESLLAEGCVSHSYFEFYHHAIEVRLRDGDWVEAYRYADALAEYTRAEPLAWTELVIRRGKTLADIGAGRITADTTRSLQELDATCRRLNLYLELPAIDEALAKVAALQA</sequence>
<evidence type="ECO:0000256" key="3">
    <source>
        <dbReference type="SAM" id="MobiDB-lite"/>
    </source>
</evidence>
<dbReference type="InterPro" id="IPR027417">
    <property type="entry name" value="P-loop_NTPase"/>
</dbReference>
<evidence type="ECO:0000313" key="5">
    <source>
        <dbReference type="EMBL" id="MBB6094413.1"/>
    </source>
</evidence>
<dbReference type="Pfam" id="PF13191">
    <property type="entry name" value="AAA_16"/>
    <property type="match status" value="1"/>
</dbReference>
<dbReference type="InterPro" id="IPR036388">
    <property type="entry name" value="WH-like_DNA-bd_sf"/>
</dbReference>
<evidence type="ECO:0000259" key="4">
    <source>
        <dbReference type="PROSITE" id="PS50125"/>
    </source>
</evidence>
<dbReference type="PROSITE" id="PS50125">
    <property type="entry name" value="GUANYLATE_CYCLASE_2"/>
    <property type="match status" value="1"/>
</dbReference>
<feature type="region of interest" description="Disordered" evidence="3">
    <location>
        <begin position="247"/>
        <end position="272"/>
    </location>
</feature>
<dbReference type="RefSeq" id="WP_184333654.1">
    <property type="nucleotide sequence ID" value="NZ_JACHHZ010000003.1"/>
</dbReference>
<dbReference type="InterPro" id="IPR001054">
    <property type="entry name" value="A/G_cyclase"/>
</dbReference>
<name>A0A841HNS2_9GAMM</name>
<keyword evidence="1" id="KW-0547">Nucleotide-binding</keyword>
<dbReference type="InterPro" id="IPR029787">
    <property type="entry name" value="Nucleotide_cyclase"/>
</dbReference>
<dbReference type="InterPro" id="IPR005158">
    <property type="entry name" value="BTAD"/>
</dbReference>
<dbReference type="Pfam" id="PF03704">
    <property type="entry name" value="BTAD"/>
    <property type="match status" value="1"/>
</dbReference>
<dbReference type="InterPro" id="IPR041664">
    <property type="entry name" value="AAA_16"/>
</dbReference>
<dbReference type="Gene3D" id="3.30.70.1230">
    <property type="entry name" value="Nucleotide cyclase"/>
    <property type="match status" value="1"/>
</dbReference>
<comment type="caution">
    <text evidence="5">The sequence shown here is derived from an EMBL/GenBank/DDBJ whole genome shotgun (WGS) entry which is preliminary data.</text>
</comment>
<dbReference type="InterPro" id="IPR011990">
    <property type="entry name" value="TPR-like_helical_dom_sf"/>
</dbReference>
<dbReference type="SUPFAM" id="SSF48452">
    <property type="entry name" value="TPR-like"/>
    <property type="match status" value="3"/>
</dbReference>
<dbReference type="GO" id="GO:0004016">
    <property type="term" value="F:adenylate cyclase activity"/>
    <property type="evidence" value="ECO:0007669"/>
    <property type="project" value="UniProtKB-ARBA"/>
</dbReference>
<dbReference type="PANTHER" id="PTHR16305">
    <property type="entry name" value="TESTICULAR SOLUBLE ADENYLYL CYCLASE"/>
    <property type="match status" value="1"/>
</dbReference>
<dbReference type="Gene3D" id="3.40.50.300">
    <property type="entry name" value="P-loop containing nucleotide triphosphate hydrolases"/>
    <property type="match status" value="1"/>
</dbReference>
<evidence type="ECO:0000313" key="6">
    <source>
        <dbReference type="Proteomes" id="UP000588068"/>
    </source>
</evidence>
<dbReference type="SMART" id="SM01043">
    <property type="entry name" value="BTAD"/>
    <property type="match status" value="1"/>
</dbReference>
<dbReference type="GO" id="GO:0003677">
    <property type="term" value="F:DNA binding"/>
    <property type="evidence" value="ECO:0007669"/>
    <property type="project" value="UniProtKB-KW"/>
</dbReference>
<dbReference type="SUPFAM" id="SSF52540">
    <property type="entry name" value="P-loop containing nucleoside triphosphate hydrolases"/>
    <property type="match status" value="1"/>
</dbReference>
<keyword evidence="5" id="KW-0238">DNA-binding</keyword>
<accession>A0A841HNS2</accession>
<dbReference type="Proteomes" id="UP000588068">
    <property type="component" value="Unassembled WGS sequence"/>
</dbReference>
<feature type="compositionally biased region" description="Low complexity" evidence="3">
    <location>
        <begin position="262"/>
        <end position="272"/>
    </location>
</feature>
<dbReference type="GO" id="GO:0035556">
    <property type="term" value="P:intracellular signal transduction"/>
    <property type="evidence" value="ECO:0007669"/>
    <property type="project" value="InterPro"/>
</dbReference>
<evidence type="ECO:0000256" key="2">
    <source>
        <dbReference type="ARBA" id="ARBA00022840"/>
    </source>
</evidence>
<dbReference type="GO" id="GO:0009190">
    <property type="term" value="P:cyclic nucleotide biosynthetic process"/>
    <property type="evidence" value="ECO:0007669"/>
    <property type="project" value="InterPro"/>
</dbReference>
<feature type="domain" description="Guanylate cyclase" evidence="4">
    <location>
        <begin position="283"/>
        <end position="405"/>
    </location>
</feature>
<dbReference type="Gene3D" id="1.25.40.10">
    <property type="entry name" value="Tetratricopeptide repeat domain"/>
    <property type="match status" value="2"/>
</dbReference>
<dbReference type="InterPro" id="IPR019734">
    <property type="entry name" value="TPR_rpt"/>
</dbReference>
<gene>
    <name evidence="5" type="ORF">HNQ60_003294</name>
</gene>
<dbReference type="GO" id="GO:0005524">
    <property type="term" value="F:ATP binding"/>
    <property type="evidence" value="ECO:0007669"/>
    <property type="project" value="UniProtKB-KW"/>
</dbReference>
<evidence type="ECO:0000256" key="1">
    <source>
        <dbReference type="ARBA" id="ARBA00022741"/>
    </source>
</evidence>
<dbReference type="PANTHER" id="PTHR16305:SF28">
    <property type="entry name" value="GUANYLATE CYCLASE DOMAIN-CONTAINING PROTEIN"/>
    <property type="match status" value="1"/>
</dbReference>
<keyword evidence="6" id="KW-1185">Reference proteome</keyword>